<dbReference type="RefSeq" id="WP_015153012.1">
    <property type="nucleotide sequence ID" value="NC_019695.1"/>
</dbReference>
<keyword evidence="1 2" id="KW-0732">Signal</keyword>
<dbReference type="SMART" id="SM00079">
    <property type="entry name" value="PBPe"/>
    <property type="match status" value="1"/>
</dbReference>
<feature type="domain" description="Ionotropic glutamate receptor C-terminal" evidence="4">
    <location>
        <begin position="68"/>
        <end position="287"/>
    </location>
</feature>
<dbReference type="AlphaFoldDB" id="K9TUE8"/>
<feature type="domain" description="Solute-binding protein family 3/N-terminal" evidence="3">
    <location>
        <begin position="68"/>
        <end position="288"/>
    </location>
</feature>
<dbReference type="SUPFAM" id="SSF53850">
    <property type="entry name" value="Periplasmic binding protein-like II"/>
    <property type="match status" value="1"/>
</dbReference>
<proteinExistence type="predicted"/>
<evidence type="ECO:0000259" key="4">
    <source>
        <dbReference type="SMART" id="SM00079"/>
    </source>
</evidence>
<organism evidence="5 6">
    <name type="scientific">Chroococcidiopsis thermalis (strain PCC 7203)</name>
    <dbReference type="NCBI Taxonomy" id="251229"/>
    <lineage>
        <taxon>Bacteria</taxon>
        <taxon>Bacillati</taxon>
        <taxon>Cyanobacteriota</taxon>
        <taxon>Cyanophyceae</taxon>
        <taxon>Chroococcidiopsidales</taxon>
        <taxon>Chroococcidiopsidaceae</taxon>
        <taxon>Chroococcidiopsis</taxon>
    </lineage>
</organism>
<evidence type="ECO:0000313" key="5">
    <source>
        <dbReference type="EMBL" id="AFY86462.1"/>
    </source>
</evidence>
<reference evidence="5 6" key="1">
    <citation type="submission" date="2012-06" db="EMBL/GenBank/DDBJ databases">
        <title>Finished chromosome of genome of Chroococcidiopsis thermalis PCC 7203.</title>
        <authorList>
            <consortium name="US DOE Joint Genome Institute"/>
            <person name="Gugger M."/>
            <person name="Coursin T."/>
            <person name="Rippka R."/>
            <person name="Tandeau De Marsac N."/>
            <person name="Huntemann M."/>
            <person name="Wei C.-L."/>
            <person name="Han J."/>
            <person name="Detter J.C."/>
            <person name="Han C."/>
            <person name="Tapia R."/>
            <person name="Davenport K."/>
            <person name="Daligault H."/>
            <person name="Erkkila T."/>
            <person name="Gu W."/>
            <person name="Munk A.C.C."/>
            <person name="Teshima H."/>
            <person name="Xu Y."/>
            <person name="Chain P."/>
            <person name="Chen A."/>
            <person name="Krypides N."/>
            <person name="Mavromatis K."/>
            <person name="Markowitz V."/>
            <person name="Szeto E."/>
            <person name="Ivanova N."/>
            <person name="Mikhailova N."/>
            <person name="Ovchinnikova G."/>
            <person name="Pagani I."/>
            <person name="Pati A."/>
            <person name="Goodwin L."/>
            <person name="Peters L."/>
            <person name="Pitluck S."/>
            <person name="Woyke T."/>
            <person name="Kerfeld C."/>
        </authorList>
    </citation>
    <scope>NUCLEOTIDE SEQUENCE [LARGE SCALE GENOMIC DNA]</scope>
    <source>
        <strain evidence="5 6">PCC 7203</strain>
    </source>
</reference>
<evidence type="ECO:0000256" key="2">
    <source>
        <dbReference type="SAM" id="SignalP"/>
    </source>
</evidence>
<evidence type="ECO:0000259" key="3">
    <source>
        <dbReference type="SMART" id="SM00062"/>
    </source>
</evidence>
<dbReference type="Proteomes" id="UP000010384">
    <property type="component" value="Chromosome"/>
</dbReference>
<dbReference type="PANTHER" id="PTHR35936:SF37">
    <property type="entry name" value="AMINO ACID ABC TRANSPORTER SUBSTRATE-BINDING PROTEIN"/>
    <property type="match status" value="1"/>
</dbReference>
<keyword evidence="6" id="KW-1185">Reference proteome</keyword>
<dbReference type="PROSITE" id="PS51257">
    <property type="entry name" value="PROKAR_LIPOPROTEIN"/>
    <property type="match status" value="1"/>
</dbReference>
<feature type="chain" id="PRO_5003936074" evidence="2">
    <location>
        <begin position="27"/>
        <end position="295"/>
    </location>
</feature>
<dbReference type="Gene3D" id="3.40.190.10">
    <property type="entry name" value="Periplasmic binding protein-like II"/>
    <property type="match status" value="2"/>
</dbReference>
<dbReference type="GO" id="GO:0016020">
    <property type="term" value="C:membrane"/>
    <property type="evidence" value="ECO:0007669"/>
    <property type="project" value="InterPro"/>
</dbReference>
<dbReference type="InterPro" id="IPR001638">
    <property type="entry name" value="Solute-binding_3/MltF_N"/>
</dbReference>
<dbReference type="HOGENOM" id="CLU_019602_18_4_3"/>
<feature type="signal peptide" evidence="2">
    <location>
        <begin position="1"/>
        <end position="26"/>
    </location>
</feature>
<dbReference type="STRING" id="251229.Chro_0925"/>
<dbReference type="FunCoup" id="K9TUE8">
    <property type="interactions" value="106"/>
</dbReference>
<evidence type="ECO:0000313" key="6">
    <source>
        <dbReference type="Proteomes" id="UP000010384"/>
    </source>
</evidence>
<dbReference type="SMART" id="SM00062">
    <property type="entry name" value="PBPb"/>
    <property type="match status" value="1"/>
</dbReference>
<dbReference type="InParanoid" id="K9TUE8"/>
<dbReference type="Pfam" id="PF00497">
    <property type="entry name" value="SBP_bac_3"/>
    <property type="match status" value="1"/>
</dbReference>
<gene>
    <name evidence="5" type="ORF">Chro_0925</name>
</gene>
<name>K9TUE8_CHRTP</name>
<dbReference type="InterPro" id="IPR001320">
    <property type="entry name" value="Iontro_rcpt_C"/>
</dbReference>
<accession>K9TUE8</accession>
<protein>
    <submittedName>
        <fullName evidence="5">Amino acid ABC transporter substrate-binding protein, PAAT family</fullName>
    </submittedName>
</protein>
<dbReference type="GO" id="GO:0015276">
    <property type="term" value="F:ligand-gated monoatomic ion channel activity"/>
    <property type="evidence" value="ECO:0007669"/>
    <property type="project" value="InterPro"/>
</dbReference>
<dbReference type="PATRIC" id="fig|251229.3.peg.1096"/>
<dbReference type="OrthoDB" id="9777941at2"/>
<dbReference type="CDD" id="cd01072">
    <property type="entry name" value="PBP2_SMa0082_like"/>
    <property type="match status" value="1"/>
</dbReference>
<dbReference type="EMBL" id="CP003597">
    <property type="protein sequence ID" value="AFY86462.1"/>
    <property type="molecule type" value="Genomic_DNA"/>
</dbReference>
<dbReference type="eggNOG" id="COG0834">
    <property type="taxonomic scope" value="Bacteria"/>
</dbReference>
<evidence type="ECO:0000256" key="1">
    <source>
        <dbReference type="ARBA" id="ARBA00022729"/>
    </source>
</evidence>
<dbReference type="KEGG" id="cthe:Chro_0925"/>
<dbReference type="PANTHER" id="PTHR35936">
    <property type="entry name" value="MEMBRANE-BOUND LYTIC MUREIN TRANSGLYCOSYLASE F"/>
    <property type="match status" value="1"/>
</dbReference>
<sequence>MNAIPKKWLQFITLFLASLLMTASIAACNSSESSYVKSMSVTSGTASATSLPGVNSRTTLKQIQSTGKVRVAVPDDFPPFGAVGPDMQVRGYDIDVAREIAKGLGVELELVPVVGNYRIPFLQTNRVDMVISSLGKNKERAKIIDFSIPYAPFFSGIYGRQNVKVASMEDLKGRTVGVAQGSLEDLELSKLPTGTVKMKRFASNSLTASALVSGQVELIATGNVVAAKLMRDNPDKQIDRKLVLKNSPCYIGVRPGDTDLLQRVNAIITDLKTSGKLNSFSQKWLGEPLAELPTV</sequence>